<keyword evidence="5" id="KW-0547">Nucleotide-binding</keyword>
<comment type="caution">
    <text evidence="12">The sequence shown here is derived from an EMBL/GenBank/DDBJ whole genome shotgun (WGS) entry which is preliminary data.</text>
</comment>
<dbReference type="InterPro" id="IPR027417">
    <property type="entry name" value="P-loop_NTPase"/>
</dbReference>
<evidence type="ECO:0000256" key="6">
    <source>
        <dbReference type="ARBA" id="ARBA00022840"/>
    </source>
</evidence>
<keyword evidence="3" id="KW-0813">Transport</keyword>
<keyword evidence="7 10" id="KW-1133">Transmembrane helix</keyword>
<dbReference type="InterPro" id="IPR052215">
    <property type="entry name" value="Plant_ABCG"/>
</dbReference>
<dbReference type="InterPro" id="IPR013525">
    <property type="entry name" value="ABC2_TM"/>
</dbReference>
<keyword evidence="13" id="KW-1185">Reference proteome</keyword>
<dbReference type="EMBL" id="JARYMX010000008">
    <property type="protein sequence ID" value="KAJ9538118.1"/>
    <property type="molecule type" value="Genomic_DNA"/>
</dbReference>
<reference evidence="12" key="1">
    <citation type="submission" date="2023-03" db="EMBL/GenBank/DDBJ databases">
        <title>Chromosome-scale reference genome and RAD-based genetic map of yellow starthistle (Centaurea solstitialis) reveal putative structural variation and QTLs associated with invader traits.</title>
        <authorList>
            <person name="Reatini B."/>
            <person name="Cang F.A."/>
            <person name="Jiang Q."/>
            <person name="Mckibben M.T.W."/>
            <person name="Barker M.S."/>
            <person name="Rieseberg L.H."/>
            <person name="Dlugosch K.M."/>
        </authorList>
    </citation>
    <scope>NUCLEOTIDE SEQUENCE</scope>
    <source>
        <strain evidence="12">CAN-66</strain>
        <tissue evidence="12">Leaf</tissue>
    </source>
</reference>
<feature type="transmembrane region" description="Helical" evidence="10">
    <location>
        <begin position="460"/>
        <end position="480"/>
    </location>
</feature>
<keyword evidence="6" id="KW-0067">ATP-binding</keyword>
<feature type="region of interest" description="Disordered" evidence="9">
    <location>
        <begin position="1"/>
        <end position="21"/>
    </location>
</feature>
<feature type="domain" description="ABC transporter" evidence="11">
    <location>
        <begin position="40"/>
        <end position="283"/>
    </location>
</feature>
<dbReference type="Pfam" id="PF19055">
    <property type="entry name" value="ABC2_membrane_7"/>
    <property type="match status" value="1"/>
</dbReference>
<sequence>MGGLKNNNGINPEPDEGGGRSLEMLESESLVIKKRSGAYLTWEKLEVAVSSSNGFQPILSGATGYAKPGEIVAIMGPSGGGKSTLLDSLAGQLASNTRSTGRILINSRKLRLTYGTMAYMTQEQALTWTLTVKETIYYSAELQLPKSMPKSEKRERADRTIREMGLQDSINTRIGGWGVKGLSGGQRRRVSICIQLLTHPKLLLLDEPTSGLDSAASYYVMNQIVKLTRQYNMTVLAAIHQPSNRVFGLFSNLCLLSLGKTIYFGPTFAANQFFAANGFPCPDLESPTDHYLMTINTDFDEDIGNNAIPVEQVIDLLVESYKSSAIYMEVQNEIATICRQEGDLIQKKGSMRPSSITQCLVLARRSFINMYRDVGYYWLRLGIYIALGFALGTVFYNIGSGFGSLNARLSLLMFVSSFLTILAIGGFPSFVEEMKVFQWERLNGHYGVGSFVISHALSSAPYLLLISLIPGVIAYLLAGLQREHERFIYFSLILFASMLLVECLMMIVATIVPNLLMGIISSAGIQGLMILSAGFFRLPNDLPIIFWRYPMYYISFHRYALQGLYKNEFEGLEFPEYLGGPPTIDGKMILKGVLQIEMGYSKWVDLGILFGMVFVYRGLLFCTIKITERVKPIITAFLLSSTCRY</sequence>
<accession>A0AA38STM2</accession>
<dbReference type="InterPro" id="IPR043926">
    <property type="entry name" value="ABCG_dom"/>
</dbReference>
<evidence type="ECO:0000256" key="2">
    <source>
        <dbReference type="ARBA" id="ARBA00005814"/>
    </source>
</evidence>
<name>A0AA38STM2_9ASTR</name>
<organism evidence="12 13">
    <name type="scientific">Centaurea solstitialis</name>
    <name type="common">yellow star-thistle</name>
    <dbReference type="NCBI Taxonomy" id="347529"/>
    <lineage>
        <taxon>Eukaryota</taxon>
        <taxon>Viridiplantae</taxon>
        <taxon>Streptophyta</taxon>
        <taxon>Embryophyta</taxon>
        <taxon>Tracheophyta</taxon>
        <taxon>Spermatophyta</taxon>
        <taxon>Magnoliopsida</taxon>
        <taxon>eudicotyledons</taxon>
        <taxon>Gunneridae</taxon>
        <taxon>Pentapetalae</taxon>
        <taxon>asterids</taxon>
        <taxon>campanulids</taxon>
        <taxon>Asterales</taxon>
        <taxon>Asteraceae</taxon>
        <taxon>Carduoideae</taxon>
        <taxon>Cardueae</taxon>
        <taxon>Centaureinae</taxon>
        <taxon>Centaurea</taxon>
    </lineage>
</organism>
<evidence type="ECO:0000259" key="11">
    <source>
        <dbReference type="PROSITE" id="PS50893"/>
    </source>
</evidence>
<feature type="compositionally biased region" description="Polar residues" evidence="9">
    <location>
        <begin position="1"/>
        <end position="10"/>
    </location>
</feature>
<dbReference type="PANTHER" id="PTHR48042:SF7">
    <property type="entry name" value="LIPOPOLYSACCHARIDE-TRANSPORTING ATPASE"/>
    <property type="match status" value="1"/>
</dbReference>
<evidence type="ECO:0000256" key="5">
    <source>
        <dbReference type="ARBA" id="ARBA00022741"/>
    </source>
</evidence>
<dbReference type="AlphaFoldDB" id="A0AA38STM2"/>
<evidence type="ECO:0000256" key="3">
    <source>
        <dbReference type="ARBA" id="ARBA00022448"/>
    </source>
</evidence>
<dbReference type="GO" id="GO:0016887">
    <property type="term" value="F:ATP hydrolysis activity"/>
    <property type="evidence" value="ECO:0007669"/>
    <property type="project" value="InterPro"/>
</dbReference>
<dbReference type="PANTHER" id="PTHR48042">
    <property type="entry name" value="ABC TRANSPORTER G FAMILY MEMBER 11"/>
    <property type="match status" value="1"/>
</dbReference>
<evidence type="ECO:0000256" key="8">
    <source>
        <dbReference type="ARBA" id="ARBA00023136"/>
    </source>
</evidence>
<protein>
    <recommendedName>
        <fullName evidence="11">ABC transporter domain-containing protein</fullName>
    </recommendedName>
</protein>
<dbReference type="Proteomes" id="UP001172457">
    <property type="component" value="Chromosome 8"/>
</dbReference>
<dbReference type="Gene3D" id="3.40.50.300">
    <property type="entry name" value="P-loop containing nucleotide triphosphate hydrolases"/>
    <property type="match status" value="1"/>
</dbReference>
<evidence type="ECO:0000256" key="7">
    <source>
        <dbReference type="ARBA" id="ARBA00022989"/>
    </source>
</evidence>
<keyword evidence="8 10" id="KW-0472">Membrane</keyword>
<proteinExistence type="inferred from homology"/>
<dbReference type="InterPro" id="IPR017871">
    <property type="entry name" value="ABC_transporter-like_CS"/>
</dbReference>
<evidence type="ECO:0000256" key="1">
    <source>
        <dbReference type="ARBA" id="ARBA00004141"/>
    </source>
</evidence>
<feature type="transmembrane region" description="Helical" evidence="10">
    <location>
        <begin position="487"/>
        <end position="509"/>
    </location>
</feature>
<dbReference type="SUPFAM" id="SSF52540">
    <property type="entry name" value="P-loop containing nucleoside triphosphate hydrolases"/>
    <property type="match status" value="1"/>
</dbReference>
<dbReference type="PROSITE" id="PS00211">
    <property type="entry name" value="ABC_TRANSPORTER_1"/>
    <property type="match status" value="1"/>
</dbReference>
<dbReference type="Pfam" id="PF01061">
    <property type="entry name" value="ABC2_membrane"/>
    <property type="match status" value="1"/>
</dbReference>
<feature type="transmembrane region" description="Helical" evidence="10">
    <location>
        <begin position="515"/>
        <end position="538"/>
    </location>
</feature>
<dbReference type="Pfam" id="PF00005">
    <property type="entry name" value="ABC_tran"/>
    <property type="match status" value="1"/>
</dbReference>
<dbReference type="PROSITE" id="PS50893">
    <property type="entry name" value="ABC_TRANSPORTER_2"/>
    <property type="match status" value="1"/>
</dbReference>
<dbReference type="InterPro" id="IPR003593">
    <property type="entry name" value="AAA+_ATPase"/>
</dbReference>
<dbReference type="GO" id="GO:0005524">
    <property type="term" value="F:ATP binding"/>
    <property type="evidence" value="ECO:0007669"/>
    <property type="project" value="UniProtKB-KW"/>
</dbReference>
<dbReference type="GO" id="GO:0016020">
    <property type="term" value="C:membrane"/>
    <property type="evidence" value="ECO:0007669"/>
    <property type="project" value="UniProtKB-SubCell"/>
</dbReference>
<keyword evidence="4 10" id="KW-0812">Transmembrane</keyword>
<evidence type="ECO:0000313" key="13">
    <source>
        <dbReference type="Proteomes" id="UP001172457"/>
    </source>
</evidence>
<dbReference type="GO" id="GO:0140359">
    <property type="term" value="F:ABC-type transporter activity"/>
    <property type="evidence" value="ECO:0007669"/>
    <property type="project" value="InterPro"/>
</dbReference>
<evidence type="ECO:0000256" key="10">
    <source>
        <dbReference type="SAM" id="Phobius"/>
    </source>
</evidence>
<dbReference type="SMART" id="SM00382">
    <property type="entry name" value="AAA"/>
    <property type="match status" value="1"/>
</dbReference>
<comment type="subcellular location">
    <subcellularLocation>
        <location evidence="1">Membrane</location>
        <topology evidence="1">Multi-pass membrane protein</topology>
    </subcellularLocation>
</comment>
<feature type="transmembrane region" description="Helical" evidence="10">
    <location>
        <begin position="377"/>
        <end position="399"/>
    </location>
</feature>
<feature type="transmembrane region" description="Helical" evidence="10">
    <location>
        <begin position="411"/>
        <end position="431"/>
    </location>
</feature>
<evidence type="ECO:0000256" key="9">
    <source>
        <dbReference type="SAM" id="MobiDB-lite"/>
    </source>
</evidence>
<gene>
    <name evidence="12" type="ORF">OSB04_030851</name>
</gene>
<dbReference type="InterPro" id="IPR003439">
    <property type="entry name" value="ABC_transporter-like_ATP-bd"/>
</dbReference>
<evidence type="ECO:0000313" key="12">
    <source>
        <dbReference type="EMBL" id="KAJ9538118.1"/>
    </source>
</evidence>
<comment type="similarity">
    <text evidence="2">Belongs to the ABC transporter superfamily. ABCG family. Eye pigment precursor importer (TC 3.A.1.204) subfamily.</text>
</comment>
<evidence type="ECO:0000256" key="4">
    <source>
        <dbReference type="ARBA" id="ARBA00022692"/>
    </source>
</evidence>